<proteinExistence type="predicted"/>
<evidence type="ECO:0000313" key="2">
    <source>
        <dbReference type="EMBL" id="MBR7679132.1"/>
    </source>
</evidence>
<dbReference type="PANTHER" id="PTHR45527:SF1">
    <property type="entry name" value="FATTY ACID SYNTHASE"/>
    <property type="match status" value="1"/>
</dbReference>
<feature type="non-terminal residue" evidence="2">
    <location>
        <position position="118"/>
    </location>
</feature>
<dbReference type="Gene3D" id="3.40.50.980">
    <property type="match status" value="1"/>
</dbReference>
<sequence length="118" mass="11641">VGRSVDVVVGLLGVLKAGGGYVPLDPSYPGERLGFMVGDCGARVVVTESGLRDEVLGWLGDSSVVVVCVDEVGASSVGVSSVGVSSGVVASNVAYCIYTSGSTGRPKGVGLTHANAVA</sequence>
<dbReference type="GO" id="GO:0005829">
    <property type="term" value="C:cytosol"/>
    <property type="evidence" value="ECO:0007669"/>
    <property type="project" value="TreeGrafter"/>
</dbReference>
<accession>A0A8T4J7D3</accession>
<feature type="domain" description="AMP-dependent synthetase/ligase" evidence="1">
    <location>
        <begin position="3"/>
        <end position="118"/>
    </location>
</feature>
<evidence type="ECO:0000313" key="3">
    <source>
        <dbReference type="Proteomes" id="UP000675554"/>
    </source>
</evidence>
<dbReference type="SUPFAM" id="SSF56801">
    <property type="entry name" value="Acetyl-CoA synthetase-like"/>
    <property type="match status" value="1"/>
</dbReference>
<dbReference type="Pfam" id="PF00501">
    <property type="entry name" value="AMP-binding"/>
    <property type="match status" value="1"/>
</dbReference>
<dbReference type="Proteomes" id="UP000675554">
    <property type="component" value="Unassembled WGS sequence"/>
</dbReference>
<dbReference type="GO" id="GO:0009239">
    <property type="term" value="P:enterobactin biosynthetic process"/>
    <property type="evidence" value="ECO:0007669"/>
    <property type="project" value="TreeGrafter"/>
</dbReference>
<dbReference type="AlphaFoldDB" id="A0A8T4J7D3"/>
<dbReference type="GO" id="GO:0047527">
    <property type="term" value="F:2,3-dihydroxybenzoate-serine ligase activity"/>
    <property type="evidence" value="ECO:0007669"/>
    <property type="project" value="TreeGrafter"/>
</dbReference>
<dbReference type="InterPro" id="IPR000873">
    <property type="entry name" value="AMP-dep_synth/lig_dom"/>
</dbReference>
<feature type="non-terminal residue" evidence="2">
    <location>
        <position position="1"/>
    </location>
</feature>
<comment type="caution">
    <text evidence="2">The sequence shown here is derived from an EMBL/GenBank/DDBJ whole genome shotgun (WGS) entry which is preliminary data.</text>
</comment>
<name>A0A8T4J7D3_9ACTN</name>
<dbReference type="EMBL" id="JAGSMN010002305">
    <property type="protein sequence ID" value="MBR7679132.1"/>
    <property type="molecule type" value="Genomic_DNA"/>
</dbReference>
<evidence type="ECO:0000259" key="1">
    <source>
        <dbReference type="Pfam" id="PF00501"/>
    </source>
</evidence>
<dbReference type="GO" id="GO:0043041">
    <property type="term" value="P:amino acid activation for nonribosomal peptide biosynthetic process"/>
    <property type="evidence" value="ECO:0007669"/>
    <property type="project" value="TreeGrafter"/>
</dbReference>
<protein>
    <submittedName>
        <fullName evidence="2">AMP-binding protein</fullName>
    </submittedName>
</protein>
<reference evidence="2" key="1">
    <citation type="submission" date="2021-04" db="EMBL/GenBank/DDBJ databases">
        <title>Sequencing of actinobacteria type strains.</title>
        <authorList>
            <person name="Nguyen G.-S."/>
            <person name="Wentzel A."/>
        </authorList>
    </citation>
    <scope>NUCLEOTIDE SEQUENCE</scope>
    <source>
        <strain evidence="2">DSM 42095</strain>
    </source>
</reference>
<gene>
    <name evidence="2" type="ORF">KDA82_40625</name>
</gene>
<dbReference type="GO" id="GO:0031177">
    <property type="term" value="F:phosphopantetheine binding"/>
    <property type="evidence" value="ECO:0007669"/>
    <property type="project" value="TreeGrafter"/>
</dbReference>
<dbReference type="GO" id="GO:0009366">
    <property type="term" value="C:enterobactin synthetase complex"/>
    <property type="evidence" value="ECO:0007669"/>
    <property type="project" value="TreeGrafter"/>
</dbReference>
<organism evidence="2 3">
    <name type="scientific">Streptomyces daliensis</name>
    <dbReference type="NCBI Taxonomy" id="299421"/>
    <lineage>
        <taxon>Bacteria</taxon>
        <taxon>Bacillati</taxon>
        <taxon>Actinomycetota</taxon>
        <taxon>Actinomycetes</taxon>
        <taxon>Kitasatosporales</taxon>
        <taxon>Streptomycetaceae</taxon>
        <taxon>Streptomyces</taxon>
    </lineage>
</organism>
<keyword evidence="3" id="KW-1185">Reference proteome</keyword>
<dbReference type="PANTHER" id="PTHR45527">
    <property type="entry name" value="NONRIBOSOMAL PEPTIDE SYNTHETASE"/>
    <property type="match status" value="1"/>
</dbReference>